<feature type="transmembrane region" description="Helical" evidence="7">
    <location>
        <begin position="351"/>
        <end position="374"/>
    </location>
</feature>
<evidence type="ECO:0000256" key="4">
    <source>
        <dbReference type="ARBA" id="ARBA00022692"/>
    </source>
</evidence>
<dbReference type="PANTHER" id="PTHR23517:SF3">
    <property type="entry name" value="INTEGRAL MEMBRANE TRANSPORT PROTEIN"/>
    <property type="match status" value="1"/>
</dbReference>
<evidence type="ECO:0000256" key="6">
    <source>
        <dbReference type="ARBA" id="ARBA00023136"/>
    </source>
</evidence>
<feature type="transmembrane region" description="Helical" evidence="7">
    <location>
        <begin position="216"/>
        <end position="239"/>
    </location>
</feature>
<dbReference type="Proteomes" id="UP001057474">
    <property type="component" value="Chromosome"/>
</dbReference>
<evidence type="ECO:0000256" key="5">
    <source>
        <dbReference type="ARBA" id="ARBA00022989"/>
    </source>
</evidence>
<feature type="transmembrane region" description="Helical" evidence="7">
    <location>
        <begin position="177"/>
        <end position="195"/>
    </location>
</feature>
<sequence>MTDYLITFAKKYATNYKGLPILCWQGIILMILNTLTIGICFFLSLYFVNVRHFTPSISGLLLSCYGLGTVSGGLIAGKLSDKFSPRLISLVSLFAQSAAFFLLIYLQSSFTLMADLFLLGLTAYGFKTSNNVWMLSMCRNDTDLRYKTISISHVGANFGLGLSGVLIASMSPYGFQSIFYLSSLLLLCSALYLQFQSHTTTHVSLSTSAQYHNKHSYSNASSMILLLIISCVFLIGLIIAQLSATYPLYIQDSFPQLGINAVSILFILDTLLIVFFQAPLTTLVSKQNKLLVTGFGALLMGLGMLVLAYSNVFALAILSCIIWTIGEMLFISTAQLLCYELGGNQKKGQSLGLFQTTFAASNVIGPIIGGIIYQSFGGNLLWYCSMFIGTMCFLLCWYFSRTYSDTPS</sequence>
<feature type="transmembrane region" description="Helical" evidence="7">
    <location>
        <begin position="259"/>
        <end position="278"/>
    </location>
</feature>
<dbReference type="Gene3D" id="1.20.1250.20">
    <property type="entry name" value="MFS general substrate transporter like domains"/>
    <property type="match status" value="2"/>
</dbReference>
<dbReference type="InterPro" id="IPR020846">
    <property type="entry name" value="MFS_dom"/>
</dbReference>
<keyword evidence="10" id="KW-1185">Reference proteome</keyword>
<feature type="transmembrane region" description="Helical" evidence="7">
    <location>
        <begin position="87"/>
        <end position="106"/>
    </location>
</feature>
<protein>
    <submittedName>
        <fullName evidence="9">MFS transporter</fullName>
    </submittedName>
</protein>
<feature type="transmembrane region" description="Helical" evidence="7">
    <location>
        <begin position="154"/>
        <end position="171"/>
    </location>
</feature>
<keyword evidence="4 7" id="KW-0812">Transmembrane</keyword>
<keyword evidence="3" id="KW-1003">Cell membrane</keyword>
<dbReference type="SUPFAM" id="SSF103473">
    <property type="entry name" value="MFS general substrate transporter"/>
    <property type="match status" value="1"/>
</dbReference>
<dbReference type="InterPro" id="IPR036259">
    <property type="entry name" value="MFS_trans_sf"/>
</dbReference>
<dbReference type="EMBL" id="CP071527">
    <property type="protein sequence ID" value="USQ13706.1"/>
    <property type="molecule type" value="Genomic_DNA"/>
</dbReference>
<feature type="domain" description="Major facilitator superfamily (MFS) profile" evidence="8">
    <location>
        <begin position="19"/>
        <end position="404"/>
    </location>
</feature>
<name>A0ABY4Y7W8_9GAMM</name>
<feature type="transmembrane region" description="Helical" evidence="7">
    <location>
        <begin position="112"/>
        <end position="133"/>
    </location>
</feature>
<gene>
    <name evidence="9" type="ORF">J2N86_13675</name>
</gene>
<evidence type="ECO:0000259" key="8">
    <source>
        <dbReference type="PROSITE" id="PS50850"/>
    </source>
</evidence>
<evidence type="ECO:0000256" key="2">
    <source>
        <dbReference type="ARBA" id="ARBA00022448"/>
    </source>
</evidence>
<evidence type="ECO:0000256" key="3">
    <source>
        <dbReference type="ARBA" id="ARBA00022475"/>
    </source>
</evidence>
<evidence type="ECO:0000256" key="1">
    <source>
        <dbReference type="ARBA" id="ARBA00004651"/>
    </source>
</evidence>
<reference evidence="9" key="1">
    <citation type="submission" date="2021-03" db="EMBL/GenBank/DDBJ databases">
        <title>Legionella lytica PCM 2298.</title>
        <authorList>
            <person name="Koper P."/>
        </authorList>
    </citation>
    <scope>NUCLEOTIDE SEQUENCE</scope>
    <source>
        <strain evidence="9">PCM 2298</strain>
    </source>
</reference>
<dbReference type="InterPro" id="IPR011701">
    <property type="entry name" value="MFS"/>
</dbReference>
<feature type="transmembrane region" description="Helical" evidence="7">
    <location>
        <begin position="21"/>
        <end position="47"/>
    </location>
</feature>
<dbReference type="Pfam" id="PF07690">
    <property type="entry name" value="MFS_1"/>
    <property type="match status" value="1"/>
</dbReference>
<organism evidence="9 10">
    <name type="scientific">Legionella lytica</name>
    <dbReference type="NCBI Taxonomy" id="96232"/>
    <lineage>
        <taxon>Bacteria</taxon>
        <taxon>Pseudomonadati</taxon>
        <taxon>Pseudomonadota</taxon>
        <taxon>Gammaproteobacteria</taxon>
        <taxon>Legionellales</taxon>
        <taxon>Legionellaceae</taxon>
        <taxon>Legionella</taxon>
    </lineage>
</organism>
<keyword evidence="2" id="KW-0813">Transport</keyword>
<keyword evidence="6 7" id="KW-0472">Membrane</keyword>
<comment type="subcellular location">
    <subcellularLocation>
        <location evidence="1">Cell membrane</location>
        <topology evidence="1">Multi-pass membrane protein</topology>
    </subcellularLocation>
</comment>
<evidence type="ECO:0000313" key="9">
    <source>
        <dbReference type="EMBL" id="USQ13706.1"/>
    </source>
</evidence>
<accession>A0ABY4Y7W8</accession>
<feature type="transmembrane region" description="Helical" evidence="7">
    <location>
        <begin position="380"/>
        <end position="399"/>
    </location>
</feature>
<feature type="transmembrane region" description="Helical" evidence="7">
    <location>
        <begin position="290"/>
        <end position="309"/>
    </location>
</feature>
<dbReference type="InterPro" id="IPR050171">
    <property type="entry name" value="MFS_Transporters"/>
</dbReference>
<dbReference type="PROSITE" id="PS50850">
    <property type="entry name" value="MFS"/>
    <property type="match status" value="1"/>
</dbReference>
<proteinExistence type="predicted"/>
<dbReference type="RefSeq" id="WP_252580023.1">
    <property type="nucleotide sequence ID" value="NZ_CP071527.1"/>
</dbReference>
<feature type="transmembrane region" description="Helical" evidence="7">
    <location>
        <begin position="315"/>
        <end position="339"/>
    </location>
</feature>
<feature type="transmembrane region" description="Helical" evidence="7">
    <location>
        <begin position="53"/>
        <end position="75"/>
    </location>
</feature>
<evidence type="ECO:0000313" key="10">
    <source>
        <dbReference type="Proteomes" id="UP001057474"/>
    </source>
</evidence>
<keyword evidence="5 7" id="KW-1133">Transmembrane helix</keyword>
<dbReference type="PANTHER" id="PTHR23517">
    <property type="entry name" value="RESISTANCE PROTEIN MDTM, PUTATIVE-RELATED-RELATED"/>
    <property type="match status" value="1"/>
</dbReference>
<evidence type="ECO:0000256" key="7">
    <source>
        <dbReference type="SAM" id="Phobius"/>
    </source>
</evidence>